<proteinExistence type="predicted"/>
<dbReference type="KEGG" id="sro:Sros_2317"/>
<evidence type="ECO:0000259" key="1">
    <source>
        <dbReference type="PROSITE" id="PS50995"/>
    </source>
</evidence>
<evidence type="ECO:0000313" key="3">
    <source>
        <dbReference type="Proteomes" id="UP000002029"/>
    </source>
</evidence>
<dbReference type="EMBL" id="CP001814">
    <property type="protein sequence ID" value="ACZ85298.1"/>
    <property type="molecule type" value="Genomic_DNA"/>
</dbReference>
<accession>D2AZQ3</accession>
<reference evidence="2 3" key="1">
    <citation type="journal article" date="2010" name="Stand. Genomic Sci.">
        <title>Complete genome sequence of Streptosporangium roseum type strain (NI 9100).</title>
        <authorList>
            <person name="Nolan M."/>
            <person name="Sikorski J."/>
            <person name="Jando M."/>
            <person name="Lucas S."/>
            <person name="Lapidus A."/>
            <person name="Glavina Del Rio T."/>
            <person name="Chen F."/>
            <person name="Tice H."/>
            <person name="Pitluck S."/>
            <person name="Cheng J.F."/>
            <person name="Chertkov O."/>
            <person name="Sims D."/>
            <person name="Meincke L."/>
            <person name="Brettin T."/>
            <person name="Han C."/>
            <person name="Detter J.C."/>
            <person name="Bruce D."/>
            <person name="Goodwin L."/>
            <person name="Land M."/>
            <person name="Hauser L."/>
            <person name="Chang Y.J."/>
            <person name="Jeffries C.D."/>
            <person name="Ivanova N."/>
            <person name="Mavromatis K."/>
            <person name="Mikhailova N."/>
            <person name="Chen A."/>
            <person name="Palaniappan K."/>
            <person name="Chain P."/>
            <person name="Rohde M."/>
            <person name="Goker M."/>
            <person name="Bristow J."/>
            <person name="Eisen J.A."/>
            <person name="Markowitz V."/>
            <person name="Hugenholtz P."/>
            <person name="Kyrpides N.C."/>
            <person name="Klenk H.P."/>
        </authorList>
    </citation>
    <scope>NUCLEOTIDE SEQUENCE [LARGE SCALE GENOMIC DNA]</scope>
    <source>
        <strain evidence="3">ATCC 12428 / DSM 43021 / JCM 3005 / NI 9100</strain>
    </source>
</reference>
<dbReference type="AlphaFoldDB" id="D2AZQ3"/>
<protein>
    <submittedName>
        <fullName evidence="2">MarR family transcriptional regulator</fullName>
    </submittedName>
</protein>
<dbReference type="InterPro" id="IPR036388">
    <property type="entry name" value="WH-like_DNA-bd_sf"/>
</dbReference>
<dbReference type="PRINTS" id="PR00598">
    <property type="entry name" value="HTHMARR"/>
</dbReference>
<dbReference type="Pfam" id="PF01047">
    <property type="entry name" value="MarR"/>
    <property type="match status" value="1"/>
</dbReference>
<keyword evidence="3" id="KW-1185">Reference proteome</keyword>
<dbReference type="SMART" id="SM00347">
    <property type="entry name" value="HTH_MARR"/>
    <property type="match status" value="1"/>
</dbReference>
<dbReference type="PANTHER" id="PTHR33164">
    <property type="entry name" value="TRANSCRIPTIONAL REGULATOR, MARR FAMILY"/>
    <property type="match status" value="1"/>
</dbReference>
<evidence type="ECO:0000313" key="2">
    <source>
        <dbReference type="EMBL" id="ACZ85298.1"/>
    </source>
</evidence>
<organism evidence="2 3">
    <name type="scientific">Streptosporangium roseum (strain ATCC 12428 / DSM 43021 / JCM 3005 / KCTC 9067 / NCIMB 10171 / NRRL 2505 / NI 9100)</name>
    <dbReference type="NCBI Taxonomy" id="479432"/>
    <lineage>
        <taxon>Bacteria</taxon>
        <taxon>Bacillati</taxon>
        <taxon>Actinomycetota</taxon>
        <taxon>Actinomycetes</taxon>
        <taxon>Streptosporangiales</taxon>
        <taxon>Streptosporangiaceae</taxon>
        <taxon>Streptosporangium</taxon>
    </lineage>
</organism>
<dbReference type="InterPro" id="IPR000835">
    <property type="entry name" value="HTH_MarR-typ"/>
</dbReference>
<dbReference type="PROSITE" id="PS50995">
    <property type="entry name" value="HTH_MARR_2"/>
    <property type="match status" value="1"/>
</dbReference>
<dbReference type="PANTHER" id="PTHR33164:SF43">
    <property type="entry name" value="HTH-TYPE TRANSCRIPTIONAL REPRESSOR YETL"/>
    <property type="match status" value="1"/>
</dbReference>
<dbReference type="GO" id="GO:0006950">
    <property type="term" value="P:response to stress"/>
    <property type="evidence" value="ECO:0007669"/>
    <property type="project" value="TreeGrafter"/>
</dbReference>
<feature type="domain" description="HTH marR-type" evidence="1">
    <location>
        <begin position="13"/>
        <end position="145"/>
    </location>
</feature>
<dbReference type="GO" id="GO:0003700">
    <property type="term" value="F:DNA-binding transcription factor activity"/>
    <property type="evidence" value="ECO:0007669"/>
    <property type="project" value="InterPro"/>
</dbReference>
<gene>
    <name evidence="2" type="ordered locus">Sros_2317</name>
</gene>
<dbReference type="Gene3D" id="1.10.10.10">
    <property type="entry name" value="Winged helix-like DNA-binding domain superfamily/Winged helix DNA-binding domain"/>
    <property type="match status" value="1"/>
</dbReference>
<dbReference type="RefSeq" id="WP_012889043.1">
    <property type="nucleotide sequence ID" value="NC_013595.1"/>
</dbReference>
<sequence length="150" mass="15843">MSMVNDVKPASVAGTVTFRLGVLGTAVADRFAAAIQPLDLKPKHVGLMVVLDTRGAGVQLEIARTMGVAPSLVVSLADHLERLGAIARVRDAGDRRRQLLSLTKHGRELLRDCHTRAQALDEELLAGIGADDRAVLRRVLGGLAADAGLP</sequence>
<dbReference type="Proteomes" id="UP000002029">
    <property type="component" value="Chromosome"/>
</dbReference>
<dbReference type="InterPro" id="IPR036390">
    <property type="entry name" value="WH_DNA-bd_sf"/>
</dbReference>
<dbReference type="InterPro" id="IPR039422">
    <property type="entry name" value="MarR/SlyA-like"/>
</dbReference>
<dbReference type="SUPFAM" id="SSF46785">
    <property type="entry name" value="Winged helix' DNA-binding domain"/>
    <property type="match status" value="1"/>
</dbReference>
<dbReference type="OrthoDB" id="4462574at2"/>
<dbReference type="eggNOG" id="COG1846">
    <property type="taxonomic scope" value="Bacteria"/>
</dbReference>
<name>D2AZQ3_STRRD</name>
<dbReference type="HOGENOM" id="CLU_083287_4_2_11"/>